<dbReference type="InterPro" id="IPR058584">
    <property type="entry name" value="IMB1_TNPO1-like_TPR"/>
</dbReference>
<keyword evidence="11" id="KW-1185">Reference proteome</keyword>
<dbReference type="Pfam" id="PF13513">
    <property type="entry name" value="HEAT_EZ"/>
    <property type="match status" value="1"/>
</dbReference>
<gene>
    <name evidence="10" type="primary">TNPO1</name>
    <name evidence="10" type="ORF">CU098_000099</name>
</gene>
<evidence type="ECO:0000256" key="6">
    <source>
        <dbReference type="ARBA" id="ARBA00022927"/>
    </source>
</evidence>
<dbReference type="GO" id="GO:0005737">
    <property type="term" value="C:cytoplasm"/>
    <property type="evidence" value="ECO:0007669"/>
    <property type="project" value="UniProtKB-SubCell"/>
</dbReference>
<dbReference type="Proteomes" id="UP000253551">
    <property type="component" value="Unassembled WGS sequence"/>
</dbReference>
<evidence type="ECO:0000313" key="10">
    <source>
        <dbReference type="EMBL" id="RCI00866.1"/>
    </source>
</evidence>
<comment type="subcellular location">
    <subcellularLocation>
        <location evidence="2">Cytoplasm</location>
    </subcellularLocation>
    <subcellularLocation>
        <location evidence="1">Nucleus</location>
    </subcellularLocation>
</comment>
<sequence>MRDQDNYTRAIAGLTLKNNLLKNFNKTPLFVLDYVKSVCLQSLDSPDPDTTIRRTIGSVMTSITVRGQILNWPEAMQALVGILEKSTDPLAIDTALDTLQKICEDNAPDLNEAVFDTTPILDYIIPQITAFIDHKNERFRVLAVSALSHFIQLRSPSLLAHMDQYLQSLFRIASDNSTQVRQEVCRSFVMLLDHFTENLLPYLSSLIEYMIFCHQSEDSKVALEACDFWHQFARLEKIRAYLTPYLLRVIPVILSSLVYTDQDLIMFGNEEDEEENSSPQDLQLRFGNSYIKINGRHYRHYREEDEDEEDPEDEEFFSEWTLRKFSATSLDALTSAFTSQVTNILLPLLNNTWFSDDWRIVESGILALGAAAEGGFDSIAPHLPELIPLLISNMSNPNAHVRYIACWTLSRFSSWIVAQCDDLNEGRTRFYEPVLRELLRRILDKNKRVQEAACSAFSTLEEHASSEELVPYLPVILNHLTRALRLYKNRNLRLLYDTIGTLAESVGSSLNEPACIAVLMPPLISRWNHLEDTDSNLFPLLGCLTDIATSLGVGFLPFTEPVFTRCVMLVSTTLQNAIQDPSYDDFDDDMDDEFIVVPLDLLSGIVQGLGNTVEPFVKKSTLLPLLAVCSHYDSRYEVLQPTYALIGDLAKACFTTLDPYLENIMPELIRQLKNDDMSYKSVRNNAIWAIGEIAIRWRKENMEKYVESILQTLIPLIHSQTYTELHENAVNTIGRLGIHNAEMIASALPLFARNWLYLSRNIRENEEKDSAFQGF</sequence>
<feature type="non-terminal residue" evidence="10">
    <location>
        <position position="775"/>
    </location>
</feature>
<evidence type="ECO:0000256" key="7">
    <source>
        <dbReference type="ARBA" id="ARBA00023242"/>
    </source>
</evidence>
<keyword evidence="3" id="KW-0813">Transport</keyword>
<comment type="caution">
    <text evidence="10">The sequence shown here is derived from an EMBL/GenBank/DDBJ whole genome shotgun (WGS) entry which is preliminary data.</text>
</comment>
<dbReference type="InterPro" id="IPR011989">
    <property type="entry name" value="ARM-like"/>
</dbReference>
<feature type="domain" description="Importin subunit beta-1/Transportin-1-like TPR repeats" evidence="9">
    <location>
        <begin position="443"/>
        <end position="652"/>
    </location>
</feature>
<keyword evidence="4" id="KW-0963">Cytoplasm</keyword>
<keyword evidence="5" id="KW-0677">Repeat</keyword>
<dbReference type="AlphaFoldDB" id="A0A367KF72"/>
<evidence type="ECO:0000256" key="3">
    <source>
        <dbReference type="ARBA" id="ARBA00022448"/>
    </source>
</evidence>
<proteinExistence type="inferred from homology"/>
<evidence type="ECO:0000256" key="1">
    <source>
        <dbReference type="ARBA" id="ARBA00004123"/>
    </source>
</evidence>
<accession>A0A367KF72</accession>
<evidence type="ECO:0000256" key="4">
    <source>
        <dbReference type="ARBA" id="ARBA00022490"/>
    </source>
</evidence>
<comment type="similarity">
    <text evidence="8">Belongs to the importin beta family. Importin beta-2 subfamily.</text>
</comment>
<evidence type="ECO:0000256" key="8">
    <source>
        <dbReference type="ARBA" id="ARBA00038423"/>
    </source>
</evidence>
<name>A0A367KF72_RHIST</name>
<keyword evidence="7" id="KW-0539">Nucleus</keyword>
<dbReference type="GO" id="GO:0006606">
    <property type="term" value="P:protein import into nucleus"/>
    <property type="evidence" value="ECO:0007669"/>
    <property type="project" value="InterPro"/>
</dbReference>
<organism evidence="10 11">
    <name type="scientific">Rhizopus stolonifer</name>
    <name type="common">Rhizopus nigricans</name>
    <dbReference type="NCBI Taxonomy" id="4846"/>
    <lineage>
        <taxon>Eukaryota</taxon>
        <taxon>Fungi</taxon>
        <taxon>Fungi incertae sedis</taxon>
        <taxon>Mucoromycota</taxon>
        <taxon>Mucoromycotina</taxon>
        <taxon>Mucoromycetes</taxon>
        <taxon>Mucorales</taxon>
        <taxon>Mucorineae</taxon>
        <taxon>Rhizopodaceae</taxon>
        <taxon>Rhizopus</taxon>
    </lineage>
</organism>
<protein>
    <submittedName>
        <fullName evidence="10">Transportin-1</fullName>
    </submittedName>
</protein>
<dbReference type="Pfam" id="PF25574">
    <property type="entry name" value="TPR_IMB1"/>
    <property type="match status" value="1"/>
</dbReference>
<dbReference type="Gene3D" id="1.25.10.10">
    <property type="entry name" value="Leucine-rich Repeat Variant"/>
    <property type="match status" value="1"/>
</dbReference>
<keyword evidence="6" id="KW-0653">Protein transport</keyword>
<dbReference type="FunFam" id="1.25.10.10:FF:000028">
    <property type="entry name" value="Transportin-1 isoform 1"/>
    <property type="match status" value="1"/>
</dbReference>
<evidence type="ECO:0000313" key="11">
    <source>
        <dbReference type="Proteomes" id="UP000253551"/>
    </source>
</evidence>
<evidence type="ECO:0000259" key="9">
    <source>
        <dbReference type="Pfam" id="PF25574"/>
    </source>
</evidence>
<dbReference type="EMBL" id="PJQM01001793">
    <property type="protein sequence ID" value="RCI00866.1"/>
    <property type="molecule type" value="Genomic_DNA"/>
</dbReference>
<evidence type="ECO:0000256" key="2">
    <source>
        <dbReference type="ARBA" id="ARBA00004496"/>
    </source>
</evidence>
<dbReference type="STRING" id="4846.A0A367KF72"/>
<dbReference type="GO" id="GO:0031981">
    <property type="term" value="C:nuclear lumen"/>
    <property type="evidence" value="ECO:0007669"/>
    <property type="project" value="UniProtKB-ARBA"/>
</dbReference>
<dbReference type="SUPFAM" id="SSF48371">
    <property type="entry name" value="ARM repeat"/>
    <property type="match status" value="1"/>
</dbReference>
<reference evidence="10 11" key="1">
    <citation type="journal article" date="2018" name="G3 (Bethesda)">
        <title>Phylogenetic and Phylogenomic Definition of Rhizopus Species.</title>
        <authorList>
            <person name="Gryganskyi A.P."/>
            <person name="Golan J."/>
            <person name="Dolatabadi S."/>
            <person name="Mondo S."/>
            <person name="Robb S."/>
            <person name="Idnurm A."/>
            <person name="Muszewska A."/>
            <person name="Steczkiewicz K."/>
            <person name="Masonjones S."/>
            <person name="Liao H.L."/>
            <person name="Gajdeczka M.T."/>
            <person name="Anike F."/>
            <person name="Vuek A."/>
            <person name="Anishchenko I.M."/>
            <person name="Voigt K."/>
            <person name="de Hoog G.S."/>
            <person name="Smith M.E."/>
            <person name="Heitman J."/>
            <person name="Vilgalys R."/>
            <person name="Stajich J.E."/>
        </authorList>
    </citation>
    <scope>NUCLEOTIDE SEQUENCE [LARGE SCALE GENOMIC DNA]</scope>
    <source>
        <strain evidence="10 11">LSU 92-RS-03</strain>
    </source>
</reference>
<dbReference type="InterPro" id="IPR040122">
    <property type="entry name" value="Importin_beta"/>
</dbReference>
<dbReference type="OrthoDB" id="951172at2759"/>
<evidence type="ECO:0000256" key="5">
    <source>
        <dbReference type="ARBA" id="ARBA00022737"/>
    </source>
</evidence>
<dbReference type="InterPro" id="IPR016024">
    <property type="entry name" value="ARM-type_fold"/>
</dbReference>
<dbReference type="PANTHER" id="PTHR10527">
    <property type="entry name" value="IMPORTIN BETA"/>
    <property type="match status" value="1"/>
</dbReference>